<comment type="caution">
    <text evidence="1">The sequence shown here is derived from an EMBL/GenBank/DDBJ whole genome shotgun (WGS) entry which is preliminary data.</text>
</comment>
<organism evidence="1 2">
    <name type="scientific">Alcaligenes endophyticus</name>
    <dbReference type="NCBI Taxonomy" id="1929088"/>
    <lineage>
        <taxon>Bacteria</taxon>
        <taxon>Pseudomonadati</taxon>
        <taxon>Pseudomonadota</taxon>
        <taxon>Betaproteobacteria</taxon>
        <taxon>Burkholderiales</taxon>
        <taxon>Alcaligenaceae</taxon>
        <taxon>Alcaligenes</taxon>
    </lineage>
</organism>
<dbReference type="EMBL" id="JAJHNU010000001">
    <property type="protein sequence ID" value="MDN4120649.1"/>
    <property type="molecule type" value="Genomic_DNA"/>
</dbReference>
<accession>A0ABT8EH94</accession>
<evidence type="ECO:0000313" key="1">
    <source>
        <dbReference type="EMBL" id="MDN4120649.1"/>
    </source>
</evidence>
<sequence length="200" mass="23013">MIVLLAVAVVWRVLSMRYQKAHIALLGRHLANHQLERHMETLTQGYTRAIQADSTSRQLQILETFAQTERAVASQAQAVAVALQQESLQQASLVTWPMCIPYAEHFAPSITRDFRALFQIHAEGLRYVVDNVPGWEPKQRAYHLSAELYLLQHSCHWFCKSRGVANARLQLRHQVEYQKVLDSVSETTRSAYVKWLQNHP</sequence>
<dbReference type="Proteomes" id="UP001168613">
    <property type="component" value="Unassembled WGS sequence"/>
</dbReference>
<evidence type="ECO:0000313" key="2">
    <source>
        <dbReference type="Proteomes" id="UP001168613"/>
    </source>
</evidence>
<reference evidence="1" key="1">
    <citation type="submission" date="2021-11" db="EMBL/GenBank/DDBJ databases">
        <title>Draft genome sequence of Alcaligenes endophyticus type strain CCUG 75668T.</title>
        <authorList>
            <person name="Salva-Serra F."/>
            <person name="Duran R.E."/>
            <person name="Seeger M."/>
            <person name="Moore E.R.B."/>
            <person name="Jaen-Luchoro D."/>
        </authorList>
    </citation>
    <scope>NUCLEOTIDE SEQUENCE</scope>
    <source>
        <strain evidence="1">CCUG 75668</strain>
    </source>
</reference>
<proteinExistence type="predicted"/>
<gene>
    <name evidence="1" type="ORF">LMS43_05035</name>
</gene>
<dbReference type="RefSeq" id="WP_266122828.1">
    <property type="nucleotide sequence ID" value="NZ_JAJHNU010000001.1"/>
</dbReference>
<protein>
    <recommendedName>
        <fullName evidence="3">DUF4760 domain-containing protein</fullName>
    </recommendedName>
</protein>
<name>A0ABT8EH94_9BURK</name>
<keyword evidence="2" id="KW-1185">Reference proteome</keyword>
<evidence type="ECO:0008006" key="3">
    <source>
        <dbReference type="Google" id="ProtNLM"/>
    </source>
</evidence>